<dbReference type="GO" id="GO:0006783">
    <property type="term" value="P:heme biosynthetic process"/>
    <property type="evidence" value="ECO:0007669"/>
    <property type="project" value="UniProtKB-UniRule"/>
</dbReference>
<evidence type="ECO:0000256" key="11">
    <source>
        <dbReference type="ARBA" id="ARBA00023133"/>
    </source>
</evidence>
<dbReference type="Proteomes" id="UP000192674">
    <property type="component" value="Unassembled WGS sequence"/>
</dbReference>
<keyword evidence="13" id="KW-1133">Transmembrane helix</keyword>
<dbReference type="AlphaFoldDB" id="A0A1W2FVP8"/>
<reference evidence="15 16" key="1">
    <citation type="submission" date="2017-04" db="EMBL/GenBank/DDBJ databases">
        <authorList>
            <person name="Afonso C.L."/>
            <person name="Miller P.J."/>
            <person name="Scott M.A."/>
            <person name="Spackman E."/>
            <person name="Goraichik I."/>
            <person name="Dimitrov K.M."/>
            <person name="Suarez D.L."/>
            <person name="Swayne D.E."/>
        </authorList>
    </citation>
    <scope>NUCLEOTIDE SEQUENCE [LARGE SCALE GENOMIC DNA]</scope>
    <source>
        <strain evidence="15 16">DSM 43828</strain>
    </source>
</reference>
<evidence type="ECO:0000259" key="14">
    <source>
        <dbReference type="Pfam" id="PF01593"/>
    </source>
</evidence>
<evidence type="ECO:0000256" key="3">
    <source>
        <dbReference type="ARBA" id="ARBA00002185"/>
    </source>
</evidence>
<evidence type="ECO:0000313" key="16">
    <source>
        <dbReference type="Proteomes" id="UP000192674"/>
    </source>
</evidence>
<dbReference type="InterPro" id="IPR050464">
    <property type="entry name" value="Zeta_carotene_desat/Oxidored"/>
</dbReference>
<dbReference type="EMBL" id="FWXV01000012">
    <property type="protein sequence ID" value="SMD25716.1"/>
    <property type="molecule type" value="Genomic_DNA"/>
</dbReference>
<proteinExistence type="inferred from homology"/>
<dbReference type="SUPFAM" id="SSF51905">
    <property type="entry name" value="FAD/NAD(P)-binding domain"/>
    <property type="match status" value="1"/>
</dbReference>
<accession>A0A1W2FVP8</accession>
<evidence type="ECO:0000256" key="2">
    <source>
        <dbReference type="ARBA" id="ARBA00001974"/>
    </source>
</evidence>
<evidence type="ECO:0000256" key="7">
    <source>
        <dbReference type="ARBA" id="ARBA00019046"/>
    </source>
</evidence>
<dbReference type="UniPathway" id="UPA00252"/>
<feature type="domain" description="Amine oxidase" evidence="14">
    <location>
        <begin position="22"/>
        <end position="473"/>
    </location>
</feature>
<dbReference type="GO" id="GO:0004729">
    <property type="term" value="F:oxygen-dependent protoporphyrinogen oxidase activity"/>
    <property type="evidence" value="ECO:0007669"/>
    <property type="project" value="UniProtKB-UniRule"/>
</dbReference>
<keyword evidence="10 12" id="KW-0560">Oxidoreductase</keyword>
<keyword evidence="16" id="KW-1185">Reference proteome</keyword>
<evidence type="ECO:0000256" key="8">
    <source>
        <dbReference type="ARBA" id="ARBA00022630"/>
    </source>
</evidence>
<comment type="similarity">
    <text evidence="5 12">Belongs to the protoporphyrinogen/coproporphyrinogen oxidase family. Coproporphyrinogen III oxidase subfamily.</text>
</comment>
<evidence type="ECO:0000256" key="4">
    <source>
        <dbReference type="ARBA" id="ARBA00004744"/>
    </source>
</evidence>
<protein>
    <recommendedName>
        <fullName evidence="7 12">Coproporphyrinogen III oxidase</fullName>
        <ecNumber evidence="6 12">1.3.3.15</ecNumber>
    </recommendedName>
</protein>
<dbReference type="InterPro" id="IPR036188">
    <property type="entry name" value="FAD/NAD-bd_sf"/>
</dbReference>
<dbReference type="Gene3D" id="3.50.50.60">
    <property type="entry name" value="FAD/NAD(P)-binding domain"/>
    <property type="match status" value="1"/>
</dbReference>
<evidence type="ECO:0000256" key="12">
    <source>
        <dbReference type="RuleBase" id="RU364052"/>
    </source>
</evidence>
<sequence length="483" mass="49750">MADNGHSRTHATPHVAIVGGGIAGLAAAFFLRDKPVRVTVIEGSSRVGGKLAMADVAGVAVDVGADSTYAPRAKGTGMIAEAGLDDQLTSAGTISRGIWSRGEMRPLPSQHMGVPSDLDELAKSGVLTSEGAARALKDLELPPAERNGDISVAEFVGRRLGQEVVDRLVDPWLGGVYSGRSEELSFEAALPTLARATKKHASLAKAASTLMPQPLPNGKKRPPGISTLLGGIGTLPKVLSDAASAKGAALRTNTTVRELARTGKGWRLTVGSAAAPEYIDADAVIVAVPAGPAGKLLSGVTGVSQAVAGLAEIEYATIGVITFAYPRDAFPVSLAEVGRSGYMVPAVDGRLVQEVTFSSVKWPHLAGEVEIVRCAIGRKGDEKQLERDDAELAAQAAAELAEATGVAGKPVGTQVTRWENAMPQYTVGHLDRVARIRASVADQPGLAICGAAYDGVGVATCVATAQKAVDQVLTSLNGKVEVV</sequence>
<evidence type="ECO:0000256" key="1">
    <source>
        <dbReference type="ARBA" id="ARBA00001755"/>
    </source>
</evidence>
<keyword evidence="8 12" id="KW-0285">Flavoprotein</keyword>
<name>A0A1W2FVP8_KIBAR</name>
<dbReference type="RefSeq" id="WP_084433582.1">
    <property type="nucleotide sequence ID" value="NZ_FWXV01000012.1"/>
</dbReference>
<evidence type="ECO:0000313" key="15">
    <source>
        <dbReference type="EMBL" id="SMD25716.1"/>
    </source>
</evidence>
<dbReference type="GO" id="GO:0005737">
    <property type="term" value="C:cytoplasm"/>
    <property type="evidence" value="ECO:0007669"/>
    <property type="project" value="UniProtKB-SubCell"/>
</dbReference>
<evidence type="ECO:0000256" key="13">
    <source>
        <dbReference type="SAM" id="Phobius"/>
    </source>
</evidence>
<dbReference type="InterPro" id="IPR004572">
    <property type="entry name" value="Protoporphyrinogen_oxidase"/>
</dbReference>
<keyword evidence="9 12" id="KW-0274">FAD</keyword>
<comment type="subcellular location">
    <subcellularLocation>
        <location evidence="12">Cytoplasm</location>
    </subcellularLocation>
</comment>
<evidence type="ECO:0000256" key="5">
    <source>
        <dbReference type="ARBA" id="ARBA00008310"/>
    </source>
</evidence>
<dbReference type="PANTHER" id="PTHR42923">
    <property type="entry name" value="PROTOPORPHYRINOGEN OXIDASE"/>
    <property type="match status" value="1"/>
</dbReference>
<keyword evidence="12" id="KW-0963">Cytoplasm</keyword>
<comment type="cofactor">
    <cofactor evidence="2 12">
        <name>FAD</name>
        <dbReference type="ChEBI" id="CHEBI:57692"/>
    </cofactor>
</comment>
<dbReference type="PANTHER" id="PTHR42923:SF3">
    <property type="entry name" value="PROTOPORPHYRINOGEN OXIDASE"/>
    <property type="match status" value="1"/>
</dbReference>
<dbReference type="SUPFAM" id="SSF54373">
    <property type="entry name" value="FAD-linked reductases, C-terminal domain"/>
    <property type="match status" value="1"/>
</dbReference>
<comment type="pathway">
    <text evidence="4 12">Porphyrin-containing compound metabolism; protoheme biosynthesis.</text>
</comment>
<dbReference type="OrthoDB" id="4496419at2"/>
<dbReference type="NCBIfam" id="TIGR00562">
    <property type="entry name" value="proto_IX_ox"/>
    <property type="match status" value="1"/>
</dbReference>
<dbReference type="Gene3D" id="1.10.3110.10">
    <property type="entry name" value="protoporphyrinogen ix oxidase, domain 3"/>
    <property type="match status" value="1"/>
</dbReference>
<evidence type="ECO:0000256" key="10">
    <source>
        <dbReference type="ARBA" id="ARBA00023002"/>
    </source>
</evidence>
<organism evidence="15 16">
    <name type="scientific">Kibdelosporangium aridum</name>
    <dbReference type="NCBI Taxonomy" id="2030"/>
    <lineage>
        <taxon>Bacteria</taxon>
        <taxon>Bacillati</taxon>
        <taxon>Actinomycetota</taxon>
        <taxon>Actinomycetes</taxon>
        <taxon>Pseudonocardiales</taxon>
        <taxon>Pseudonocardiaceae</taxon>
        <taxon>Kibdelosporangium</taxon>
    </lineage>
</organism>
<evidence type="ECO:0000256" key="9">
    <source>
        <dbReference type="ARBA" id="ARBA00022827"/>
    </source>
</evidence>
<dbReference type="EC" id="1.3.3.15" evidence="6 12"/>
<comment type="function">
    <text evidence="3 12">Involved in coproporphyrin-dependent heme b biosynthesis. Catalyzes the oxidation of coproporphyrinogen III to coproporphyrin III.</text>
</comment>
<keyword evidence="11 12" id="KW-0350">Heme biosynthesis</keyword>
<comment type="catalytic activity">
    <reaction evidence="1">
        <text>coproporphyrinogen III + 3 O2 = coproporphyrin III + 3 H2O2</text>
        <dbReference type="Rhea" id="RHEA:43436"/>
        <dbReference type="ChEBI" id="CHEBI:15379"/>
        <dbReference type="ChEBI" id="CHEBI:16240"/>
        <dbReference type="ChEBI" id="CHEBI:57309"/>
        <dbReference type="ChEBI" id="CHEBI:131725"/>
        <dbReference type="EC" id="1.3.3.15"/>
    </reaction>
    <physiologicalReaction direction="left-to-right" evidence="1">
        <dbReference type="Rhea" id="RHEA:43437"/>
    </physiologicalReaction>
</comment>
<gene>
    <name evidence="15" type="ORF">SAMN05661093_09297</name>
</gene>
<evidence type="ECO:0000256" key="6">
    <source>
        <dbReference type="ARBA" id="ARBA00012402"/>
    </source>
</evidence>
<keyword evidence="13" id="KW-0472">Membrane</keyword>
<dbReference type="Pfam" id="PF01593">
    <property type="entry name" value="Amino_oxidase"/>
    <property type="match status" value="1"/>
</dbReference>
<keyword evidence="13" id="KW-0812">Transmembrane</keyword>
<feature type="transmembrane region" description="Helical" evidence="13">
    <location>
        <begin position="12"/>
        <end position="31"/>
    </location>
</feature>
<dbReference type="Gene3D" id="3.90.660.20">
    <property type="entry name" value="Protoporphyrinogen oxidase, mitochondrial, domain 2"/>
    <property type="match status" value="1"/>
</dbReference>
<dbReference type="InterPro" id="IPR002937">
    <property type="entry name" value="Amino_oxidase"/>
</dbReference>